<dbReference type="Proteomes" id="UP001187192">
    <property type="component" value="Unassembled WGS sequence"/>
</dbReference>
<reference evidence="1" key="1">
    <citation type="submission" date="2023-07" db="EMBL/GenBank/DDBJ databases">
        <title>draft genome sequence of fig (Ficus carica).</title>
        <authorList>
            <person name="Takahashi T."/>
            <person name="Nishimura K."/>
        </authorList>
    </citation>
    <scope>NUCLEOTIDE SEQUENCE</scope>
</reference>
<sequence length="27" mass="3084">MRSWKEWSFTRADGEAGVLPSLTCLEI</sequence>
<gene>
    <name evidence="1" type="ORF">TIFTF001_037651</name>
</gene>
<proteinExistence type="predicted"/>
<dbReference type="EMBL" id="BTGU01000652">
    <property type="protein sequence ID" value="GMN68594.1"/>
    <property type="molecule type" value="Genomic_DNA"/>
</dbReference>
<comment type="caution">
    <text evidence="1">The sequence shown here is derived from an EMBL/GenBank/DDBJ whole genome shotgun (WGS) entry which is preliminary data.</text>
</comment>
<dbReference type="AlphaFoldDB" id="A0AA88EHC1"/>
<accession>A0AA88EHC1</accession>
<evidence type="ECO:0000313" key="2">
    <source>
        <dbReference type="Proteomes" id="UP001187192"/>
    </source>
</evidence>
<evidence type="ECO:0000313" key="1">
    <source>
        <dbReference type="EMBL" id="GMN68594.1"/>
    </source>
</evidence>
<keyword evidence="2" id="KW-1185">Reference proteome</keyword>
<name>A0AA88EHC1_FICCA</name>
<organism evidence="1 2">
    <name type="scientific">Ficus carica</name>
    <name type="common">Common fig</name>
    <dbReference type="NCBI Taxonomy" id="3494"/>
    <lineage>
        <taxon>Eukaryota</taxon>
        <taxon>Viridiplantae</taxon>
        <taxon>Streptophyta</taxon>
        <taxon>Embryophyta</taxon>
        <taxon>Tracheophyta</taxon>
        <taxon>Spermatophyta</taxon>
        <taxon>Magnoliopsida</taxon>
        <taxon>eudicotyledons</taxon>
        <taxon>Gunneridae</taxon>
        <taxon>Pentapetalae</taxon>
        <taxon>rosids</taxon>
        <taxon>fabids</taxon>
        <taxon>Rosales</taxon>
        <taxon>Moraceae</taxon>
        <taxon>Ficeae</taxon>
        <taxon>Ficus</taxon>
    </lineage>
</organism>
<protein>
    <submittedName>
        <fullName evidence="1">Uncharacterized protein</fullName>
    </submittedName>
</protein>